<evidence type="ECO:0000259" key="8">
    <source>
        <dbReference type="PROSITE" id="PS50928"/>
    </source>
</evidence>
<keyword evidence="4 7" id="KW-0812">Transmembrane</keyword>
<feature type="transmembrane region" description="Helical" evidence="7">
    <location>
        <begin position="200"/>
        <end position="219"/>
    </location>
</feature>
<keyword evidence="2 7" id="KW-0813">Transport</keyword>
<dbReference type="InterPro" id="IPR035906">
    <property type="entry name" value="MetI-like_sf"/>
</dbReference>
<dbReference type="Gene3D" id="1.10.3720.10">
    <property type="entry name" value="MetI-like"/>
    <property type="match status" value="1"/>
</dbReference>
<sequence>MSTATELRSAWSLDGYDWTKTIDNVLAAAGETLYTSAVSFLVIIVAGLVVGIVLYATSPLGVAPTPAVYRGLGVVVNTVRAVPFIILAVAIIPFTKALVGTYIGPTAAIVPIVVSSIPFVARLVETTLLGVGQGKIEAASAMGATRAQIVRRVLLPESVPGIIALGTFAAVAVVGNSAIVGAVGGGGLGNLALTYGYQRFDYIVMTITVVLLVLLVQGLQSLGDHLVARATRAHA</sequence>
<dbReference type="Pfam" id="PF00528">
    <property type="entry name" value="BPD_transp_1"/>
    <property type="match status" value="1"/>
</dbReference>
<dbReference type="EMBL" id="RCUW01000001">
    <property type="protein sequence ID" value="RLP71239.1"/>
    <property type="molecule type" value="Genomic_DNA"/>
</dbReference>
<comment type="caution">
    <text evidence="9">The sequence shown here is derived from an EMBL/GenBank/DDBJ whole genome shotgun (WGS) entry which is preliminary data.</text>
</comment>
<keyword evidence="3" id="KW-1003">Cell membrane</keyword>
<gene>
    <name evidence="9" type="ORF">D9V30_02170</name>
</gene>
<feature type="transmembrane region" description="Helical" evidence="7">
    <location>
        <begin position="162"/>
        <end position="188"/>
    </location>
</feature>
<keyword evidence="5 7" id="KW-1133">Transmembrane helix</keyword>
<dbReference type="RefSeq" id="WP_121657455.1">
    <property type="nucleotide sequence ID" value="NZ_JBQDRQ010000110.1"/>
</dbReference>
<dbReference type="PANTHER" id="PTHR30450">
    <property type="entry name" value="ABC TRANSPORTER PERMEASE"/>
    <property type="match status" value="1"/>
</dbReference>
<feature type="transmembrane region" description="Helical" evidence="7">
    <location>
        <begin position="68"/>
        <end position="92"/>
    </location>
</feature>
<organism evidence="9 10">
    <name type="scientific">Mycetocola reblochoni</name>
    <dbReference type="NCBI Taxonomy" id="331618"/>
    <lineage>
        <taxon>Bacteria</taxon>
        <taxon>Bacillati</taxon>
        <taxon>Actinomycetota</taxon>
        <taxon>Actinomycetes</taxon>
        <taxon>Micrococcales</taxon>
        <taxon>Microbacteriaceae</taxon>
        <taxon>Mycetocola</taxon>
    </lineage>
</organism>
<keyword evidence="6 7" id="KW-0472">Membrane</keyword>
<accession>A0A3L6ZTW7</accession>
<feature type="transmembrane region" description="Helical" evidence="7">
    <location>
        <begin position="99"/>
        <end position="121"/>
    </location>
</feature>
<dbReference type="InterPro" id="IPR000515">
    <property type="entry name" value="MetI-like"/>
</dbReference>
<evidence type="ECO:0000313" key="9">
    <source>
        <dbReference type="EMBL" id="RLP71239.1"/>
    </source>
</evidence>
<proteinExistence type="inferred from homology"/>
<evidence type="ECO:0000256" key="1">
    <source>
        <dbReference type="ARBA" id="ARBA00004651"/>
    </source>
</evidence>
<dbReference type="PROSITE" id="PS50928">
    <property type="entry name" value="ABC_TM1"/>
    <property type="match status" value="1"/>
</dbReference>
<evidence type="ECO:0000256" key="6">
    <source>
        <dbReference type="ARBA" id="ARBA00023136"/>
    </source>
</evidence>
<dbReference type="GO" id="GO:0005886">
    <property type="term" value="C:plasma membrane"/>
    <property type="evidence" value="ECO:0007669"/>
    <property type="project" value="UniProtKB-SubCell"/>
</dbReference>
<evidence type="ECO:0000256" key="4">
    <source>
        <dbReference type="ARBA" id="ARBA00022692"/>
    </source>
</evidence>
<dbReference type="CDD" id="cd06261">
    <property type="entry name" value="TM_PBP2"/>
    <property type="match status" value="1"/>
</dbReference>
<dbReference type="PANTHER" id="PTHR30450:SF1">
    <property type="entry name" value="D-METHIONINE TRANSPORT SYSTEM PERMEASE PROTEIN METI-RELATED"/>
    <property type="match status" value="1"/>
</dbReference>
<evidence type="ECO:0000256" key="3">
    <source>
        <dbReference type="ARBA" id="ARBA00022475"/>
    </source>
</evidence>
<evidence type="ECO:0000256" key="7">
    <source>
        <dbReference type="RuleBase" id="RU363032"/>
    </source>
</evidence>
<dbReference type="GO" id="GO:0048473">
    <property type="term" value="P:D-methionine transmembrane transport"/>
    <property type="evidence" value="ECO:0007669"/>
    <property type="project" value="TreeGrafter"/>
</dbReference>
<dbReference type="InterPro" id="IPR051322">
    <property type="entry name" value="AA_ABC_Transporter_Permease"/>
</dbReference>
<comment type="subcellular location">
    <subcellularLocation>
        <location evidence="1 7">Cell membrane</location>
        <topology evidence="1 7">Multi-pass membrane protein</topology>
    </subcellularLocation>
</comment>
<evidence type="ECO:0000256" key="2">
    <source>
        <dbReference type="ARBA" id="ARBA00022448"/>
    </source>
</evidence>
<dbReference type="SUPFAM" id="SSF161098">
    <property type="entry name" value="MetI-like"/>
    <property type="match status" value="1"/>
</dbReference>
<evidence type="ECO:0000313" key="10">
    <source>
        <dbReference type="Proteomes" id="UP000275395"/>
    </source>
</evidence>
<dbReference type="Proteomes" id="UP000275395">
    <property type="component" value="Unassembled WGS sequence"/>
</dbReference>
<feature type="domain" description="ABC transmembrane type-1" evidence="8">
    <location>
        <begin position="29"/>
        <end position="220"/>
    </location>
</feature>
<comment type="similarity">
    <text evidence="7">Belongs to the binding-protein-dependent transport system permease family.</text>
</comment>
<feature type="transmembrane region" description="Helical" evidence="7">
    <location>
        <begin position="33"/>
        <end position="56"/>
    </location>
</feature>
<evidence type="ECO:0000256" key="5">
    <source>
        <dbReference type="ARBA" id="ARBA00022989"/>
    </source>
</evidence>
<name>A0A3L6ZTW7_9MICO</name>
<protein>
    <submittedName>
        <fullName evidence="9">ABC transporter permease</fullName>
    </submittedName>
</protein>
<dbReference type="AlphaFoldDB" id="A0A3L6ZTW7"/>
<reference evidence="9 10" key="1">
    <citation type="submission" date="2018-10" db="EMBL/GenBank/DDBJ databases">
        <authorList>
            <person name="Li J."/>
        </authorList>
    </citation>
    <scope>NUCLEOTIDE SEQUENCE [LARGE SCALE GENOMIC DNA]</scope>
    <source>
        <strain evidence="9 10">JCM 30549</strain>
    </source>
</reference>